<dbReference type="InterPro" id="IPR001638">
    <property type="entry name" value="Solute-binding_3/MltF_N"/>
</dbReference>
<evidence type="ECO:0000313" key="3">
    <source>
        <dbReference type="EMBL" id="BBD07321.1"/>
    </source>
</evidence>
<keyword evidence="4" id="KW-1185">Reference proteome</keyword>
<dbReference type="SUPFAM" id="SSF53850">
    <property type="entry name" value="Periplasmic binding protein-like II"/>
    <property type="match status" value="1"/>
</dbReference>
<dbReference type="KEGG" id="dfl:DFE_0595"/>
<accession>A0A2Z6AVR5</accession>
<sequence>MSWFDFMVLGYVLGGIVRTRIRWAVLGVCLLLGLLCLPAQAKPLVRLANGEWPPYLSETLPHFGFASDVVQKAFEAVGVEVEYEFFPWSRAFSYALQGRDEDGRVLHGTLVWVYTPARAVSFLYSDVVIEDSEVLFYSRDNPLDWSEMEDLRGKIIGGASGAAYLLLDDAEAAGILTIERSGGYESLFVRLLHGRVDAVPMVTQVGRFYVERVLNEEERKLIAWHPKVIQHRQYHLILSKNVDESKALMPLFNKGLAAIRKDGTYAGLLADLYAGKYDR</sequence>
<protein>
    <recommendedName>
        <fullName evidence="2">Solute-binding protein family 3/N-terminal domain-containing protein</fullName>
    </recommendedName>
</protein>
<dbReference type="PANTHER" id="PTHR35936">
    <property type="entry name" value="MEMBRANE-BOUND LYTIC MUREIN TRANSGLYCOSYLASE F"/>
    <property type="match status" value="1"/>
</dbReference>
<evidence type="ECO:0000259" key="2">
    <source>
        <dbReference type="Pfam" id="PF00497"/>
    </source>
</evidence>
<dbReference type="Proteomes" id="UP000269883">
    <property type="component" value="Chromosome"/>
</dbReference>
<gene>
    <name evidence="3" type="ORF">DFE_0595</name>
</gene>
<evidence type="ECO:0000256" key="1">
    <source>
        <dbReference type="ARBA" id="ARBA00022729"/>
    </source>
</evidence>
<dbReference type="Pfam" id="PF00497">
    <property type="entry name" value="SBP_bac_3"/>
    <property type="match status" value="1"/>
</dbReference>
<feature type="domain" description="Solute-binding protein family 3/N-terminal" evidence="2">
    <location>
        <begin position="52"/>
        <end position="269"/>
    </location>
</feature>
<dbReference type="EMBL" id="AP017378">
    <property type="protein sequence ID" value="BBD07321.1"/>
    <property type="molecule type" value="Genomic_DNA"/>
</dbReference>
<organism evidence="3 4">
    <name type="scientific">Desulfovibrio ferrophilus</name>
    <dbReference type="NCBI Taxonomy" id="241368"/>
    <lineage>
        <taxon>Bacteria</taxon>
        <taxon>Pseudomonadati</taxon>
        <taxon>Thermodesulfobacteriota</taxon>
        <taxon>Desulfovibrionia</taxon>
        <taxon>Desulfovibrionales</taxon>
        <taxon>Desulfovibrionaceae</taxon>
        <taxon>Desulfovibrio</taxon>
    </lineage>
</organism>
<reference evidence="3 4" key="1">
    <citation type="journal article" date="2018" name="Sci. Adv.">
        <title>Multi-heme cytochromes provide a pathway for survival in energy-limited environments.</title>
        <authorList>
            <person name="Deng X."/>
            <person name="Dohmae N."/>
            <person name="Nealson K.H."/>
            <person name="Hashimoto K."/>
            <person name="Okamoto A."/>
        </authorList>
    </citation>
    <scope>NUCLEOTIDE SEQUENCE [LARGE SCALE GENOMIC DNA]</scope>
    <source>
        <strain evidence="3 4">IS5</strain>
    </source>
</reference>
<evidence type="ECO:0000313" key="4">
    <source>
        <dbReference type="Proteomes" id="UP000269883"/>
    </source>
</evidence>
<proteinExistence type="predicted"/>
<dbReference type="Gene3D" id="3.40.190.10">
    <property type="entry name" value="Periplasmic binding protein-like II"/>
    <property type="match status" value="2"/>
</dbReference>
<dbReference type="AlphaFoldDB" id="A0A2Z6AVR5"/>
<dbReference type="PANTHER" id="PTHR35936:SF25">
    <property type="entry name" value="ABC TRANSPORTER SUBSTRATE-BINDING PROTEIN"/>
    <property type="match status" value="1"/>
</dbReference>
<dbReference type="OrthoDB" id="5296159at2"/>
<keyword evidence="1" id="KW-0732">Signal</keyword>
<name>A0A2Z6AVR5_9BACT</name>